<reference evidence="1 2" key="1">
    <citation type="journal article" date="2014" name="Nature">
        <title>The genome of the recently domesticated crop plant sugar beet (Beta vulgaris).</title>
        <authorList>
            <person name="Dohm J.C."/>
            <person name="Minoche A.E."/>
            <person name="Holtgrawe D."/>
            <person name="Capella-Gutierrez S."/>
            <person name="Zakrzewski F."/>
            <person name="Tafer H."/>
            <person name="Rupp O."/>
            <person name="Sorensen T.R."/>
            <person name="Stracke R."/>
            <person name="Reinhardt R."/>
            <person name="Goesmann A."/>
            <person name="Kraft T."/>
            <person name="Schulz B."/>
            <person name="Stadler P.F."/>
            <person name="Schmidt T."/>
            <person name="Gabaldon T."/>
            <person name="Lehrach H."/>
            <person name="Weisshaar B."/>
            <person name="Himmelbauer H."/>
        </authorList>
    </citation>
    <scope>NUCLEOTIDE SEQUENCE [LARGE SCALE GENOMIC DNA]</scope>
    <source>
        <tissue evidence="1">Taproot</tissue>
    </source>
</reference>
<accession>A0A0J8CV17</accession>
<protein>
    <submittedName>
        <fullName evidence="1">Uncharacterized protein</fullName>
    </submittedName>
</protein>
<evidence type="ECO:0000313" key="2">
    <source>
        <dbReference type="Proteomes" id="UP000035740"/>
    </source>
</evidence>
<dbReference type="EMBL" id="KQ090058">
    <property type="protein sequence ID" value="KMT15894.1"/>
    <property type="molecule type" value="Genomic_DNA"/>
</dbReference>
<keyword evidence="2" id="KW-1185">Reference proteome</keyword>
<sequence>MMLYNELRQQKKIVMNLQKKSLWSRKLEEILVKHVWVVKMMEDKVKEEIAAFESSRTFALLVPKVAVAGSVLAISKC</sequence>
<dbReference type="AlphaFoldDB" id="A0A0J8CV17"/>
<dbReference type="ExpressionAtlas" id="A0A0J8CV17">
    <property type="expression patterns" value="baseline and differential"/>
</dbReference>
<organism evidence="1 2">
    <name type="scientific">Beta vulgaris subsp. vulgaris</name>
    <name type="common">Beet</name>
    <dbReference type="NCBI Taxonomy" id="3555"/>
    <lineage>
        <taxon>Eukaryota</taxon>
        <taxon>Viridiplantae</taxon>
        <taxon>Streptophyta</taxon>
        <taxon>Embryophyta</taxon>
        <taxon>Tracheophyta</taxon>
        <taxon>Spermatophyta</taxon>
        <taxon>Magnoliopsida</taxon>
        <taxon>eudicotyledons</taxon>
        <taxon>Gunneridae</taxon>
        <taxon>Pentapetalae</taxon>
        <taxon>Caryophyllales</taxon>
        <taxon>Chenopodiaceae</taxon>
        <taxon>Betoideae</taxon>
        <taxon>Beta</taxon>
    </lineage>
</organism>
<proteinExistence type="predicted"/>
<evidence type="ECO:0000313" key="1">
    <source>
        <dbReference type="EMBL" id="KMT15894.1"/>
    </source>
</evidence>
<gene>
    <name evidence="1" type="ORF">BVRB_3g055810</name>
</gene>
<name>A0A0J8CV17_BETVV</name>
<dbReference type="Gramene" id="KMT15894">
    <property type="protein sequence ID" value="KMT15894"/>
    <property type="gene ID" value="BVRB_3g055810"/>
</dbReference>
<dbReference type="Proteomes" id="UP000035740">
    <property type="component" value="Chromosome 3"/>
</dbReference>